<reference evidence="2 3" key="1">
    <citation type="journal article" date="2009" name="PLoS ONE">
        <title>The complete genome of Teredinibacter turnerae T7901: an intracellular endosymbiont of marine wood-boring bivalves (shipworms).</title>
        <authorList>
            <person name="Yang J.C."/>
            <person name="Madupu R."/>
            <person name="Durkin A.S."/>
            <person name="Ekborg N.A."/>
            <person name="Pedamallu C.S."/>
            <person name="Hostetler J.B."/>
            <person name="Radune D."/>
            <person name="Toms B.S."/>
            <person name="Henrissat B."/>
            <person name="Coutinho P.M."/>
            <person name="Schwarz S."/>
            <person name="Field L."/>
            <person name="Trindade-Silva A.E."/>
            <person name="Soares C.A.G."/>
            <person name="Elshahawi S."/>
            <person name="Hanora A."/>
            <person name="Schmidt E.W."/>
            <person name="Haygood M.G."/>
            <person name="Posfai J."/>
            <person name="Benner J."/>
            <person name="Madinger C."/>
            <person name="Nove J."/>
            <person name="Anton B."/>
            <person name="Chaudhary K."/>
            <person name="Foster J."/>
            <person name="Holman A."/>
            <person name="Kumar S."/>
            <person name="Lessard P.A."/>
            <person name="Luyten Y.A."/>
            <person name="Slatko B."/>
            <person name="Wood N."/>
            <person name="Wu B."/>
            <person name="Teplitski M."/>
            <person name="Mougous J.D."/>
            <person name="Ward N."/>
            <person name="Eisen J.A."/>
            <person name="Badger J.H."/>
            <person name="Distel D.L."/>
        </authorList>
    </citation>
    <scope>NUCLEOTIDE SEQUENCE [LARGE SCALE GENOMIC DNA]</scope>
    <source>
        <strain evidence="3">ATCC 39867 / T7901</strain>
    </source>
</reference>
<dbReference type="Gene3D" id="1.20.1290.10">
    <property type="entry name" value="AhpD-like"/>
    <property type="match status" value="1"/>
</dbReference>
<dbReference type="InterPro" id="IPR003779">
    <property type="entry name" value="CMD-like"/>
</dbReference>
<dbReference type="eggNOG" id="COG0599">
    <property type="taxonomic scope" value="Bacteria"/>
</dbReference>
<dbReference type="STRING" id="377629.TERTU_4031"/>
<gene>
    <name evidence="2" type="ordered locus">TERTU_4031</name>
</gene>
<dbReference type="GO" id="GO:0016829">
    <property type="term" value="F:lyase activity"/>
    <property type="evidence" value="ECO:0007669"/>
    <property type="project" value="UniProtKB-KW"/>
</dbReference>
<protein>
    <submittedName>
        <fullName evidence="2">4-carboxymuconolactone decarboxylase family protein</fullName>
        <ecNumber evidence="2">4.1.1.-</ecNumber>
    </submittedName>
</protein>
<dbReference type="EMBL" id="CP001614">
    <property type="protein sequence ID" value="ACR13477.1"/>
    <property type="molecule type" value="Genomic_DNA"/>
</dbReference>
<dbReference type="InterPro" id="IPR029032">
    <property type="entry name" value="AhpD-like"/>
</dbReference>
<sequence length="116" mass="12809">MSDRYETTRTRIRTYARELQKAQPETMNAFYAMSKAALKEGALSEKVKEFVALGIGIARQCEGCIAFHVKNLKELGASREELTEVLAMSVYMGGGPGLMHAAEAMEAFDALEAEDR</sequence>
<evidence type="ECO:0000259" key="1">
    <source>
        <dbReference type="Pfam" id="PF02627"/>
    </source>
</evidence>
<dbReference type="KEGG" id="ttu:TERTU_4031"/>
<dbReference type="Proteomes" id="UP000009080">
    <property type="component" value="Chromosome"/>
</dbReference>
<dbReference type="PANTHER" id="PTHR33930:SF2">
    <property type="entry name" value="BLR3452 PROTEIN"/>
    <property type="match status" value="1"/>
</dbReference>
<dbReference type="PANTHER" id="PTHR33930">
    <property type="entry name" value="ALKYL HYDROPEROXIDE REDUCTASE AHPD"/>
    <property type="match status" value="1"/>
</dbReference>
<keyword evidence="3" id="KW-1185">Reference proteome</keyword>
<dbReference type="OrthoDB" id="1683318at2"/>
<dbReference type="EC" id="4.1.1.-" evidence="2"/>
<evidence type="ECO:0000313" key="3">
    <source>
        <dbReference type="Proteomes" id="UP000009080"/>
    </source>
</evidence>
<dbReference type="InterPro" id="IPR004675">
    <property type="entry name" value="AhpD_core"/>
</dbReference>
<dbReference type="AlphaFoldDB" id="C5BTV5"/>
<dbReference type="RefSeq" id="WP_015819591.1">
    <property type="nucleotide sequence ID" value="NC_012997.1"/>
</dbReference>
<accession>C5BTV5</accession>
<keyword evidence="2" id="KW-0456">Lyase</keyword>
<feature type="domain" description="Carboxymuconolactone decarboxylase-like" evidence="1">
    <location>
        <begin position="24"/>
        <end position="106"/>
    </location>
</feature>
<dbReference type="GO" id="GO:0051920">
    <property type="term" value="F:peroxiredoxin activity"/>
    <property type="evidence" value="ECO:0007669"/>
    <property type="project" value="InterPro"/>
</dbReference>
<name>C5BTV5_TERTT</name>
<dbReference type="NCBIfam" id="TIGR00778">
    <property type="entry name" value="ahpD_dom"/>
    <property type="match status" value="1"/>
</dbReference>
<proteinExistence type="predicted"/>
<evidence type="ECO:0000313" key="2">
    <source>
        <dbReference type="EMBL" id="ACR13477.1"/>
    </source>
</evidence>
<organism evidence="2 3">
    <name type="scientific">Teredinibacter turnerae (strain ATCC 39867 / T7901)</name>
    <dbReference type="NCBI Taxonomy" id="377629"/>
    <lineage>
        <taxon>Bacteria</taxon>
        <taxon>Pseudomonadati</taxon>
        <taxon>Pseudomonadota</taxon>
        <taxon>Gammaproteobacteria</taxon>
        <taxon>Cellvibrionales</taxon>
        <taxon>Cellvibrionaceae</taxon>
        <taxon>Teredinibacter</taxon>
    </lineage>
</organism>
<dbReference type="SUPFAM" id="SSF69118">
    <property type="entry name" value="AhpD-like"/>
    <property type="match status" value="1"/>
</dbReference>
<dbReference type="Pfam" id="PF02627">
    <property type="entry name" value="CMD"/>
    <property type="match status" value="1"/>
</dbReference>
<dbReference type="HOGENOM" id="CLU_137228_2_0_6"/>